<evidence type="ECO:0000313" key="3">
    <source>
        <dbReference type="EMBL" id="MFB9733419.1"/>
    </source>
</evidence>
<evidence type="ECO:0000256" key="1">
    <source>
        <dbReference type="SAM" id="MobiDB-lite"/>
    </source>
</evidence>
<reference evidence="3 4" key="1">
    <citation type="submission" date="2024-09" db="EMBL/GenBank/DDBJ databases">
        <authorList>
            <person name="Sun Q."/>
            <person name="Mori K."/>
        </authorList>
    </citation>
    <scope>NUCLEOTIDE SEQUENCE [LARGE SCALE GENOMIC DNA]</scope>
    <source>
        <strain evidence="3 4">JCM 12763</strain>
    </source>
</reference>
<sequence length="108" mass="11044">MNQVLDVVATAVVGLGIFAAAGVGARAGLRQGVPVLLDFLLAAGLLRLSTDLGWAGAGSVALIVTIRHLVTFGLHVGGSAAEPFRHIPAGRAGRHRQPAPERAQHLDG</sequence>
<evidence type="ECO:0000313" key="4">
    <source>
        <dbReference type="Proteomes" id="UP001589613"/>
    </source>
</evidence>
<feature type="region of interest" description="Disordered" evidence="1">
    <location>
        <begin position="88"/>
        <end position="108"/>
    </location>
</feature>
<comment type="caution">
    <text evidence="3">The sequence shown here is derived from an EMBL/GenBank/DDBJ whole genome shotgun (WGS) entry which is preliminary data.</text>
</comment>
<evidence type="ECO:0008006" key="5">
    <source>
        <dbReference type="Google" id="ProtNLM"/>
    </source>
</evidence>
<evidence type="ECO:0000256" key="2">
    <source>
        <dbReference type="SAM" id="Phobius"/>
    </source>
</evidence>
<keyword evidence="2" id="KW-1133">Transmembrane helix</keyword>
<feature type="transmembrane region" description="Helical" evidence="2">
    <location>
        <begin position="54"/>
        <end position="76"/>
    </location>
</feature>
<dbReference type="Proteomes" id="UP001589613">
    <property type="component" value="Unassembled WGS sequence"/>
</dbReference>
<dbReference type="EMBL" id="JBHMAX010000036">
    <property type="protein sequence ID" value="MFB9733419.1"/>
    <property type="molecule type" value="Genomic_DNA"/>
</dbReference>
<feature type="compositionally biased region" description="Basic and acidic residues" evidence="1">
    <location>
        <begin position="98"/>
        <end position="108"/>
    </location>
</feature>
<organism evidence="3 4">
    <name type="scientific">Ornithinimicrobium kibberense</name>
    <dbReference type="NCBI Taxonomy" id="282060"/>
    <lineage>
        <taxon>Bacteria</taxon>
        <taxon>Bacillati</taxon>
        <taxon>Actinomycetota</taxon>
        <taxon>Actinomycetes</taxon>
        <taxon>Micrococcales</taxon>
        <taxon>Ornithinimicrobiaceae</taxon>
        <taxon>Ornithinimicrobium</taxon>
    </lineage>
</organism>
<proteinExistence type="predicted"/>
<keyword evidence="4" id="KW-1185">Reference proteome</keyword>
<accession>A0ABV5V6G0</accession>
<dbReference type="RefSeq" id="WP_141339233.1">
    <property type="nucleotide sequence ID" value="NZ_JBHMAX010000036.1"/>
</dbReference>
<keyword evidence="2" id="KW-0812">Transmembrane</keyword>
<name>A0ABV5V6G0_9MICO</name>
<gene>
    <name evidence="3" type="ORF">ACFFN0_15325</name>
</gene>
<keyword evidence="2" id="KW-0472">Membrane</keyword>
<protein>
    <recommendedName>
        <fullName evidence="5">DUF1622 domain-containing protein</fullName>
    </recommendedName>
</protein>